<dbReference type="EMBL" id="VLNR01000004">
    <property type="protein sequence ID" value="TSE10823.1"/>
    <property type="molecule type" value="Genomic_DNA"/>
</dbReference>
<evidence type="ECO:0000259" key="3">
    <source>
        <dbReference type="Pfam" id="PF00884"/>
    </source>
</evidence>
<keyword evidence="5" id="KW-1185">Reference proteome</keyword>
<accession>A0A554VQK8</accession>
<dbReference type="InterPro" id="IPR050738">
    <property type="entry name" value="Sulfatase"/>
</dbReference>
<reference evidence="4 5" key="1">
    <citation type="submission" date="2019-07" db="EMBL/GenBank/DDBJ databases">
        <title>The draft genome sequence of Aquimarina algiphila M91.</title>
        <authorList>
            <person name="Meng X."/>
        </authorList>
    </citation>
    <scope>NUCLEOTIDE SEQUENCE [LARGE SCALE GENOMIC DNA]</scope>
    <source>
        <strain evidence="4 5">M91</strain>
    </source>
</reference>
<dbReference type="PROSITE" id="PS51257">
    <property type="entry name" value="PROKAR_LIPOPROTEIN"/>
    <property type="match status" value="1"/>
</dbReference>
<evidence type="ECO:0000313" key="4">
    <source>
        <dbReference type="EMBL" id="TSE10823.1"/>
    </source>
</evidence>
<dbReference type="PANTHER" id="PTHR42693">
    <property type="entry name" value="ARYLSULFATASE FAMILY MEMBER"/>
    <property type="match status" value="1"/>
</dbReference>
<sequence length="606" mass="68435">MNLIKKLSFLVLTIILISCQEKPKESKVVDSDITSSKPNVILIVTDDQGYGDIGVHGNSIIKTPNLDKFAGESLELTNFHVGTTCTPTRAGIMTGRNANRNNAWHTIAGCSILQEDEETMAEVFVRNGYQTAMFGKWHLGDNKPFRPQDRGFQEALYNGGGGVGQTPDYWGNDYFDDTYFRNGTPEKFKGYCTDVWFDEAIQYIEGQKEKPFFMYLATNAAHGPFNVPKEYMDMYKKDTLNESQKRFYGMITNIDDNFGKLTSYLEKSGLSENTIIIFTTDNGTANGINYNKVTKQTLGYNAGLKGTKGSHYDGGHRVPFFIRWPKGKVLKKSKINELVAHVDLLPTLTELVGIEYQSKKTLDGISVVSLLEGKTKTIVDRMLVVDTQRKQWPEKGRNPCVMSTRWRLVNGNELYDFVNDPGQKIDLSSKHPDEVVKMQNFYDTWWESIQSDIKYAQIPVGGEDKDPVRLTIHDLHTEENLPWHEGQIRNGEFHPEGYYTIRVEESGNYQFNLRRYPEESGLSIDQDIESIASTPYKDGQPVGKGLQVSKAIVNIGNLNLKTDVDINATSAILSGHLEKGEYKLSCTFVNTEGKKFSAYYTSIEKL</sequence>
<dbReference type="InterPro" id="IPR017850">
    <property type="entry name" value="Alkaline_phosphatase_core_sf"/>
</dbReference>
<dbReference type="PANTHER" id="PTHR42693:SF53">
    <property type="entry name" value="ENDO-4-O-SULFATASE"/>
    <property type="match status" value="1"/>
</dbReference>
<comment type="caution">
    <text evidence="4">The sequence shown here is derived from an EMBL/GenBank/DDBJ whole genome shotgun (WGS) entry which is preliminary data.</text>
</comment>
<organism evidence="4 5">
    <name type="scientific">Aquimarina algiphila</name>
    <dbReference type="NCBI Taxonomy" id="2047982"/>
    <lineage>
        <taxon>Bacteria</taxon>
        <taxon>Pseudomonadati</taxon>
        <taxon>Bacteroidota</taxon>
        <taxon>Flavobacteriia</taxon>
        <taxon>Flavobacteriales</taxon>
        <taxon>Flavobacteriaceae</taxon>
        <taxon>Aquimarina</taxon>
    </lineage>
</organism>
<dbReference type="RefSeq" id="WP_143915411.1">
    <property type="nucleotide sequence ID" value="NZ_CANLFO010000005.1"/>
</dbReference>
<protein>
    <submittedName>
        <fullName evidence="4">Arylsulfatase</fullName>
    </submittedName>
</protein>
<dbReference type="FunFam" id="3.40.720.10:FF:000070">
    <property type="entry name" value="Arylsulfatase A"/>
    <property type="match status" value="1"/>
</dbReference>
<dbReference type="SUPFAM" id="SSF53649">
    <property type="entry name" value="Alkaline phosphatase-like"/>
    <property type="match status" value="1"/>
</dbReference>
<dbReference type="Proteomes" id="UP000318833">
    <property type="component" value="Unassembled WGS sequence"/>
</dbReference>
<dbReference type="Gene3D" id="3.40.720.10">
    <property type="entry name" value="Alkaline Phosphatase, subunit A"/>
    <property type="match status" value="1"/>
</dbReference>
<name>A0A554VQK8_9FLAO</name>
<dbReference type="AlphaFoldDB" id="A0A554VQK8"/>
<keyword evidence="2" id="KW-0378">Hydrolase</keyword>
<evidence type="ECO:0000256" key="2">
    <source>
        <dbReference type="ARBA" id="ARBA00022801"/>
    </source>
</evidence>
<evidence type="ECO:0000256" key="1">
    <source>
        <dbReference type="ARBA" id="ARBA00008779"/>
    </source>
</evidence>
<gene>
    <name evidence="4" type="ORF">FOF46_02990</name>
</gene>
<dbReference type="OrthoDB" id="1390125at2"/>
<dbReference type="GO" id="GO:0004065">
    <property type="term" value="F:arylsulfatase activity"/>
    <property type="evidence" value="ECO:0007669"/>
    <property type="project" value="TreeGrafter"/>
</dbReference>
<feature type="domain" description="Sulfatase N-terminal" evidence="3">
    <location>
        <begin position="38"/>
        <end position="354"/>
    </location>
</feature>
<dbReference type="CDD" id="cd16146">
    <property type="entry name" value="ARS_like"/>
    <property type="match status" value="1"/>
</dbReference>
<comment type="similarity">
    <text evidence="1">Belongs to the sulfatase family.</text>
</comment>
<evidence type="ECO:0000313" key="5">
    <source>
        <dbReference type="Proteomes" id="UP000318833"/>
    </source>
</evidence>
<dbReference type="InterPro" id="IPR000917">
    <property type="entry name" value="Sulfatase_N"/>
</dbReference>
<dbReference type="Pfam" id="PF00884">
    <property type="entry name" value="Sulfatase"/>
    <property type="match status" value="1"/>
</dbReference>
<proteinExistence type="inferred from homology"/>